<dbReference type="InterPro" id="IPR046342">
    <property type="entry name" value="CBS_dom_sf"/>
</dbReference>
<comment type="caution">
    <text evidence="4">The sequence shown here is derived from an EMBL/GenBank/DDBJ whole genome shotgun (WGS) entry which is preliminary data.</text>
</comment>
<evidence type="ECO:0000256" key="1">
    <source>
        <dbReference type="ARBA" id="ARBA00023122"/>
    </source>
</evidence>
<dbReference type="InterPro" id="IPR051257">
    <property type="entry name" value="Diverse_CBS-Domain"/>
</dbReference>
<evidence type="ECO:0000259" key="3">
    <source>
        <dbReference type="PROSITE" id="PS51371"/>
    </source>
</evidence>
<gene>
    <name evidence="4" type="ORF">DFP86_108209</name>
</gene>
<dbReference type="Proteomes" id="UP000295611">
    <property type="component" value="Unassembled WGS sequence"/>
</dbReference>
<keyword evidence="5" id="KW-1185">Reference proteome</keyword>
<dbReference type="InterPro" id="IPR044725">
    <property type="entry name" value="CBSX3_CBS_dom"/>
</dbReference>
<dbReference type="Pfam" id="PF00571">
    <property type="entry name" value="CBS"/>
    <property type="match status" value="2"/>
</dbReference>
<evidence type="ECO:0000256" key="2">
    <source>
        <dbReference type="PROSITE-ProRule" id="PRU00703"/>
    </source>
</evidence>
<dbReference type="SMART" id="SM00116">
    <property type="entry name" value="CBS"/>
    <property type="match status" value="2"/>
</dbReference>
<protein>
    <submittedName>
        <fullName evidence="4">CBS domain protein</fullName>
    </submittedName>
</protein>
<name>A0A4R7B3T9_9NEIS</name>
<dbReference type="SUPFAM" id="SSF54631">
    <property type="entry name" value="CBS-domain pair"/>
    <property type="match status" value="1"/>
</dbReference>
<dbReference type="PROSITE" id="PS51371">
    <property type="entry name" value="CBS"/>
    <property type="match status" value="2"/>
</dbReference>
<evidence type="ECO:0000313" key="4">
    <source>
        <dbReference type="EMBL" id="TDR78488.1"/>
    </source>
</evidence>
<proteinExistence type="predicted"/>
<dbReference type="RefSeq" id="WP_133681341.1">
    <property type="nucleotide sequence ID" value="NZ_SNZP01000008.1"/>
</dbReference>
<reference evidence="4 5" key="1">
    <citation type="submission" date="2019-03" db="EMBL/GenBank/DDBJ databases">
        <title>Genomic Encyclopedia of Type Strains, Phase III (KMG-III): the genomes of soil and plant-associated and newly described type strains.</title>
        <authorList>
            <person name="Whitman W."/>
        </authorList>
    </citation>
    <scope>NUCLEOTIDE SEQUENCE [LARGE SCALE GENOMIC DNA]</scope>
    <source>
        <strain evidence="4 5">CECT 8976</strain>
    </source>
</reference>
<feature type="domain" description="CBS" evidence="3">
    <location>
        <begin position="77"/>
        <end position="132"/>
    </location>
</feature>
<dbReference type="PANTHER" id="PTHR43080:SF2">
    <property type="entry name" value="CBS DOMAIN-CONTAINING PROTEIN"/>
    <property type="match status" value="1"/>
</dbReference>
<dbReference type="PANTHER" id="PTHR43080">
    <property type="entry name" value="CBS DOMAIN-CONTAINING PROTEIN CBSX3, MITOCHONDRIAL"/>
    <property type="match status" value="1"/>
</dbReference>
<accession>A0A4R7B3T9</accession>
<dbReference type="CDD" id="cd04623">
    <property type="entry name" value="CBS_pair_bac_euk"/>
    <property type="match status" value="1"/>
</dbReference>
<keyword evidence="1 2" id="KW-0129">CBS domain</keyword>
<evidence type="ECO:0000313" key="5">
    <source>
        <dbReference type="Proteomes" id="UP000295611"/>
    </source>
</evidence>
<sequence>MHTVRQLLNEKSHRSLITVSPDSTVYQALQVMAEQDVGAVLVMEMGDVLGIFSERDYARRIVLQGRTSVTTPVRDIMTSRVVYVKPENTLQECMALMTERHIRHLPVMEDDLVIGMLSIGDLVRATIAEQQFFIDQLVRYIQNA</sequence>
<dbReference type="OrthoDB" id="9807125at2"/>
<dbReference type="InterPro" id="IPR000644">
    <property type="entry name" value="CBS_dom"/>
</dbReference>
<dbReference type="EMBL" id="SNZP01000008">
    <property type="protein sequence ID" value="TDR78488.1"/>
    <property type="molecule type" value="Genomic_DNA"/>
</dbReference>
<dbReference type="Gene3D" id="3.10.580.10">
    <property type="entry name" value="CBS-domain"/>
    <property type="match status" value="1"/>
</dbReference>
<dbReference type="AlphaFoldDB" id="A0A4R7B3T9"/>
<feature type="domain" description="CBS" evidence="3">
    <location>
        <begin position="12"/>
        <end position="68"/>
    </location>
</feature>
<organism evidence="4 5">
    <name type="scientific">Paludibacterium purpuratum</name>
    <dbReference type="NCBI Taxonomy" id="1144873"/>
    <lineage>
        <taxon>Bacteria</taxon>
        <taxon>Pseudomonadati</taxon>
        <taxon>Pseudomonadota</taxon>
        <taxon>Betaproteobacteria</taxon>
        <taxon>Neisseriales</taxon>
        <taxon>Chromobacteriaceae</taxon>
        <taxon>Paludibacterium</taxon>
    </lineage>
</organism>